<reference evidence="2" key="2">
    <citation type="submission" date="2017-12" db="EMBL/GenBank/DDBJ databases">
        <title>Genome sequence of the Bar-tailed Godwit (Limosa lapponica baueri).</title>
        <authorList>
            <person name="Lima N.C.B."/>
            <person name="Parody-Merino A.M."/>
            <person name="Battley P.F."/>
            <person name="Fidler A.E."/>
            <person name="Prosdocimi F."/>
        </authorList>
    </citation>
    <scope>NUCLEOTIDE SEQUENCE [LARGE SCALE GENOMIC DNA]</scope>
</reference>
<sequence>MLVDEKLNMRRQCALSAQKANRILGRIKRNVASRSWETEQVEDLGAADSESKLISANKSTGLPIGPIRQTCSDHNKLGIMSGLSLILVDNAIPLVIPMAIWHVKSLDQFKLPLLLSEFLTSDENGDQTAKEQLMQIAIRKNAYKNGIIQGRKRP</sequence>
<dbReference type="OrthoDB" id="156886at2759"/>
<keyword evidence="2" id="KW-1185">Reference proteome</keyword>
<evidence type="ECO:0000313" key="2">
    <source>
        <dbReference type="Proteomes" id="UP000233556"/>
    </source>
</evidence>
<accession>A0A2I0UB91</accession>
<name>A0A2I0UB91_LIMLA</name>
<gene>
    <name evidence="1" type="ORF">llap_6388</name>
</gene>
<dbReference type="AlphaFoldDB" id="A0A2I0UB91"/>
<proteinExistence type="predicted"/>
<dbReference type="EMBL" id="KZ505915">
    <property type="protein sequence ID" value="PKU43314.1"/>
    <property type="molecule type" value="Genomic_DNA"/>
</dbReference>
<protein>
    <submittedName>
        <fullName evidence="1">Uncharacterized protein</fullName>
    </submittedName>
</protein>
<dbReference type="Proteomes" id="UP000233556">
    <property type="component" value="Unassembled WGS sequence"/>
</dbReference>
<organism evidence="1 2">
    <name type="scientific">Limosa lapponica baueri</name>
    <dbReference type="NCBI Taxonomy" id="1758121"/>
    <lineage>
        <taxon>Eukaryota</taxon>
        <taxon>Metazoa</taxon>
        <taxon>Chordata</taxon>
        <taxon>Craniata</taxon>
        <taxon>Vertebrata</taxon>
        <taxon>Euteleostomi</taxon>
        <taxon>Archelosauria</taxon>
        <taxon>Archosauria</taxon>
        <taxon>Dinosauria</taxon>
        <taxon>Saurischia</taxon>
        <taxon>Theropoda</taxon>
        <taxon>Coelurosauria</taxon>
        <taxon>Aves</taxon>
        <taxon>Neognathae</taxon>
        <taxon>Neoaves</taxon>
        <taxon>Charadriiformes</taxon>
        <taxon>Scolopacidae</taxon>
        <taxon>Limosa</taxon>
    </lineage>
</organism>
<evidence type="ECO:0000313" key="1">
    <source>
        <dbReference type="EMBL" id="PKU43314.1"/>
    </source>
</evidence>
<reference evidence="2" key="1">
    <citation type="submission" date="2017-11" db="EMBL/GenBank/DDBJ databases">
        <authorList>
            <person name="Lima N.C."/>
            <person name="Parody-Merino A.M."/>
            <person name="Battley P.F."/>
            <person name="Fidler A.E."/>
            <person name="Prosdocimi F."/>
        </authorList>
    </citation>
    <scope>NUCLEOTIDE SEQUENCE [LARGE SCALE GENOMIC DNA]</scope>
</reference>